<accession>A0A371Q2B6</accession>
<reference evidence="2 3" key="1">
    <citation type="submission" date="2018-08" db="EMBL/GenBank/DDBJ databases">
        <title>Streptomyces NEAU-D10 sp. nov., a novel Actinomycete isolated from soil.</title>
        <authorList>
            <person name="Jin L."/>
        </authorList>
    </citation>
    <scope>NUCLEOTIDE SEQUENCE [LARGE SCALE GENOMIC DNA]</scope>
    <source>
        <strain evidence="2 3">NEAU-D10</strain>
    </source>
</reference>
<feature type="transmembrane region" description="Helical" evidence="1">
    <location>
        <begin position="109"/>
        <end position="129"/>
    </location>
</feature>
<keyword evidence="1" id="KW-1133">Transmembrane helix</keyword>
<dbReference type="EMBL" id="QUAC01000145">
    <property type="protein sequence ID" value="REK88887.1"/>
    <property type="molecule type" value="Genomic_DNA"/>
</dbReference>
<comment type="caution">
    <text evidence="2">The sequence shown here is derived from an EMBL/GenBank/DDBJ whole genome shotgun (WGS) entry which is preliminary data.</text>
</comment>
<dbReference type="OrthoDB" id="3482897at2"/>
<name>A0A371Q2B6_STRIH</name>
<evidence type="ECO:0000313" key="3">
    <source>
        <dbReference type="Proteomes" id="UP000262477"/>
    </source>
</evidence>
<gene>
    <name evidence="2" type="ORF">DY245_18615</name>
</gene>
<feature type="transmembrane region" description="Helical" evidence="1">
    <location>
        <begin position="165"/>
        <end position="185"/>
    </location>
</feature>
<keyword evidence="3" id="KW-1185">Reference proteome</keyword>
<feature type="transmembrane region" description="Helical" evidence="1">
    <location>
        <begin position="75"/>
        <end position="103"/>
    </location>
</feature>
<keyword evidence="1" id="KW-0812">Transmembrane</keyword>
<evidence type="ECO:0000313" key="2">
    <source>
        <dbReference type="EMBL" id="REK88887.1"/>
    </source>
</evidence>
<protein>
    <submittedName>
        <fullName evidence="2">Uncharacterized protein</fullName>
    </submittedName>
</protein>
<dbReference type="AlphaFoldDB" id="A0A371Q2B6"/>
<proteinExistence type="predicted"/>
<sequence length="198" mass="20085">MKIMVGGLAAGVGFGAVTSLVNALSSPYVELGMPLAGTVWAKAAKVLSLLMDAGWSWAALAVGMGWLAGTRARGALVGALALIAASVAYYVTDAFVLGAPLALFATETFTWSALGLLFGLVLGVVGAAIRWPGLIGLLAALTVPVGAAVQMVVMPPRPHLTVTPAIVLAEAIVWTASVLGAGWAVHRFWAARPAVGAR</sequence>
<evidence type="ECO:0000256" key="1">
    <source>
        <dbReference type="SAM" id="Phobius"/>
    </source>
</evidence>
<dbReference type="RefSeq" id="WP_128508378.1">
    <property type="nucleotide sequence ID" value="NZ_QUAC01000145.1"/>
</dbReference>
<feature type="transmembrane region" description="Helical" evidence="1">
    <location>
        <begin position="134"/>
        <end position="153"/>
    </location>
</feature>
<keyword evidence="1" id="KW-0472">Membrane</keyword>
<feature type="transmembrane region" description="Helical" evidence="1">
    <location>
        <begin position="47"/>
        <end position="68"/>
    </location>
</feature>
<dbReference type="Proteomes" id="UP000262477">
    <property type="component" value="Unassembled WGS sequence"/>
</dbReference>
<organism evidence="2 3">
    <name type="scientific">Streptomyces inhibens</name>
    <dbReference type="NCBI Taxonomy" id="2293571"/>
    <lineage>
        <taxon>Bacteria</taxon>
        <taxon>Bacillati</taxon>
        <taxon>Actinomycetota</taxon>
        <taxon>Actinomycetes</taxon>
        <taxon>Kitasatosporales</taxon>
        <taxon>Streptomycetaceae</taxon>
        <taxon>Streptomyces</taxon>
    </lineage>
</organism>